<dbReference type="InterPro" id="IPR001611">
    <property type="entry name" value="Leu-rich_rpt"/>
</dbReference>
<evidence type="ECO:0000313" key="7">
    <source>
        <dbReference type="Proteomes" id="UP000192223"/>
    </source>
</evidence>
<dbReference type="RefSeq" id="XP_018336284.1">
    <property type="nucleotide sequence ID" value="XM_018480782.2"/>
</dbReference>
<sequence length="214" mass="24743">MGKDETQKKGKQQKERKPVDIGQNEEDTATPLDFSFKKITKLDISQVQGARSSRIGSIPEKGSVNKRFLTRSIWLNNNKLTNIKNMDTLVQELLEQPEKLGWIDFSFNYITNIDDSILKFTNLKIVYFHGNKITDINEVCKLRNLKELRSVTFHGNPIADFRAYRNFLITFLPQIVNLDFTPITKTERLQPKPPEALRIIEAYESQTQPNVNNT</sequence>
<dbReference type="Pfam" id="PF14580">
    <property type="entry name" value="LRR_9"/>
    <property type="match status" value="1"/>
</dbReference>
<comment type="subcellular location">
    <subcellularLocation>
        <location evidence="1">Cytoplasm</location>
    </subcellularLocation>
</comment>
<dbReference type="AlphaFoldDB" id="A0A1W4XJX8"/>
<feature type="region of interest" description="Disordered" evidence="6">
    <location>
        <begin position="1"/>
        <end position="28"/>
    </location>
</feature>
<dbReference type="Proteomes" id="UP000192223">
    <property type="component" value="Unplaced"/>
</dbReference>
<dbReference type="PANTHER" id="PTHR46545:SF1">
    <property type="entry name" value="LEUCINE-RICH REPEAT-CONTAINING PROTEIN 51"/>
    <property type="match status" value="1"/>
</dbReference>
<dbReference type="PANTHER" id="PTHR46545">
    <property type="entry name" value="LEUCINE-RICH REPEAT-CONTAINING PROTEIN 51"/>
    <property type="match status" value="1"/>
</dbReference>
<evidence type="ECO:0000256" key="4">
    <source>
        <dbReference type="ARBA" id="ARBA00022614"/>
    </source>
</evidence>
<proteinExistence type="predicted"/>
<dbReference type="STRING" id="224129.A0A1W4XJX8"/>
<evidence type="ECO:0000256" key="5">
    <source>
        <dbReference type="ARBA" id="ARBA00022737"/>
    </source>
</evidence>
<keyword evidence="5" id="KW-0677">Repeat</keyword>
<keyword evidence="3" id="KW-0963">Cytoplasm</keyword>
<protein>
    <recommendedName>
        <fullName evidence="2">Leucine-rich repeat-containing protein 51</fullName>
    </recommendedName>
</protein>
<evidence type="ECO:0000313" key="8">
    <source>
        <dbReference type="RefSeq" id="XP_018336284.1"/>
    </source>
</evidence>
<dbReference type="InterPro" id="IPR032675">
    <property type="entry name" value="LRR_dom_sf"/>
</dbReference>
<evidence type="ECO:0000256" key="6">
    <source>
        <dbReference type="SAM" id="MobiDB-lite"/>
    </source>
</evidence>
<dbReference type="RefSeq" id="XP_025834261.1">
    <property type="nucleotide sequence ID" value="XM_025978476.1"/>
</dbReference>
<keyword evidence="4" id="KW-0433">Leucine-rich repeat</keyword>
<dbReference type="GeneID" id="108744832"/>
<dbReference type="KEGG" id="apln:108744832"/>
<accession>A0A1W4XJX8</accession>
<dbReference type="PROSITE" id="PS51450">
    <property type="entry name" value="LRR"/>
    <property type="match status" value="1"/>
</dbReference>
<dbReference type="KEGG" id="apln:112905660"/>
<evidence type="ECO:0000256" key="2">
    <source>
        <dbReference type="ARBA" id="ARBA00014223"/>
    </source>
</evidence>
<dbReference type="SUPFAM" id="SSF52058">
    <property type="entry name" value="L domain-like"/>
    <property type="match status" value="1"/>
</dbReference>
<reference evidence="8 9" key="1">
    <citation type="submission" date="2025-04" db="UniProtKB">
        <authorList>
            <consortium name="RefSeq"/>
        </authorList>
    </citation>
    <scope>IDENTIFICATION</scope>
    <source>
        <tissue evidence="8 9">Entire body</tissue>
    </source>
</reference>
<gene>
    <name evidence="8" type="primary">LOC108744832</name>
    <name evidence="9" type="synonym">LOC112905660</name>
</gene>
<keyword evidence="7" id="KW-1185">Reference proteome</keyword>
<evidence type="ECO:0000256" key="3">
    <source>
        <dbReference type="ARBA" id="ARBA00022490"/>
    </source>
</evidence>
<evidence type="ECO:0000313" key="9">
    <source>
        <dbReference type="RefSeq" id="XP_025834261.1"/>
    </source>
</evidence>
<dbReference type="OrthoDB" id="676979at2759"/>
<evidence type="ECO:0000256" key="1">
    <source>
        <dbReference type="ARBA" id="ARBA00004496"/>
    </source>
</evidence>
<name>A0A1W4XJX8_AGRPL</name>
<dbReference type="GO" id="GO:0005737">
    <property type="term" value="C:cytoplasm"/>
    <property type="evidence" value="ECO:0007669"/>
    <property type="project" value="UniProtKB-SubCell"/>
</dbReference>
<organism evidence="7 8">
    <name type="scientific">Agrilus planipennis</name>
    <name type="common">Emerald ash borer</name>
    <name type="synonym">Agrilus marcopoli</name>
    <dbReference type="NCBI Taxonomy" id="224129"/>
    <lineage>
        <taxon>Eukaryota</taxon>
        <taxon>Metazoa</taxon>
        <taxon>Ecdysozoa</taxon>
        <taxon>Arthropoda</taxon>
        <taxon>Hexapoda</taxon>
        <taxon>Insecta</taxon>
        <taxon>Pterygota</taxon>
        <taxon>Neoptera</taxon>
        <taxon>Endopterygota</taxon>
        <taxon>Coleoptera</taxon>
        <taxon>Polyphaga</taxon>
        <taxon>Elateriformia</taxon>
        <taxon>Buprestoidea</taxon>
        <taxon>Buprestidae</taxon>
        <taxon>Agrilinae</taxon>
        <taxon>Agrilus</taxon>
    </lineage>
</organism>
<feature type="compositionally biased region" description="Basic and acidic residues" evidence="6">
    <location>
        <begin position="1"/>
        <end position="19"/>
    </location>
</feature>
<dbReference type="Gene3D" id="3.80.10.10">
    <property type="entry name" value="Ribonuclease Inhibitor"/>
    <property type="match status" value="1"/>
</dbReference>